<comment type="caution">
    <text evidence="6">The sequence shown here is derived from an EMBL/GenBank/DDBJ whole genome shotgun (WGS) entry which is preliminary data.</text>
</comment>
<dbReference type="GO" id="GO:0000155">
    <property type="term" value="F:phosphorelay sensor kinase activity"/>
    <property type="evidence" value="ECO:0007669"/>
    <property type="project" value="InterPro"/>
</dbReference>
<keyword evidence="4" id="KW-0812">Transmembrane</keyword>
<evidence type="ECO:0000313" key="6">
    <source>
        <dbReference type="EMBL" id="RKD33827.1"/>
    </source>
</evidence>
<dbReference type="PANTHER" id="PTHR40448:SF1">
    <property type="entry name" value="TWO-COMPONENT SENSOR HISTIDINE KINASE"/>
    <property type="match status" value="1"/>
</dbReference>
<keyword evidence="4" id="KW-1133">Transmembrane helix</keyword>
<dbReference type="CDD" id="cd16935">
    <property type="entry name" value="HATPase_AgrC-ComD-like"/>
    <property type="match status" value="1"/>
</dbReference>
<keyword evidence="7" id="KW-1185">Reference proteome</keyword>
<dbReference type="InterPro" id="IPR036890">
    <property type="entry name" value="HATPase_C_sf"/>
</dbReference>
<gene>
    <name evidence="6" type="ORF">BET01_13220</name>
</gene>
<evidence type="ECO:0000313" key="7">
    <source>
        <dbReference type="Proteomes" id="UP000284277"/>
    </source>
</evidence>
<keyword evidence="2" id="KW-0808">Transferase</keyword>
<name>A0A419T8B2_9FIRM</name>
<dbReference type="Pfam" id="PF14501">
    <property type="entry name" value="HATPase_c_5"/>
    <property type="match status" value="1"/>
</dbReference>
<protein>
    <recommendedName>
        <fullName evidence="5">Sensor histidine kinase NatK-like C-terminal domain-containing protein</fullName>
    </recommendedName>
</protein>
<feature type="transmembrane region" description="Helical" evidence="4">
    <location>
        <begin position="173"/>
        <end position="196"/>
    </location>
</feature>
<evidence type="ECO:0000256" key="1">
    <source>
        <dbReference type="ARBA" id="ARBA00022553"/>
    </source>
</evidence>
<evidence type="ECO:0000259" key="5">
    <source>
        <dbReference type="Pfam" id="PF14501"/>
    </source>
</evidence>
<reference evidence="6 7" key="1">
    <citation type="submission" date="2016-08" db="EMBL/GenBank/DDBJ databases">
        <title>A new outlook on sporulation: Clostridium algidixylanolyticum.</title>
        <authorList>
            <person name="Poppleton D.I."/>
            <person name="Gribaldo S."/>
        </authorList>
    </citation>
    <scope>NUCLEOTIDE SEQUENCE [LARGE SCALE GENOMIC DNA]</scope>
    <source>
        <strain evidence="6 7">SPL73</strain>
    </source>
</reference>
<dbReference type="PANTHER" id="PTHR40448">
    <property type="entry name" value="TWO-COMPONENT SENSOR HISTIDINE KINASE"/>
    <property type="match status" value="1"/>
</dbReference>
<feature type="transmembrane region" description="Helical" evidence="4">
    <location>
        <begin position="75"/>
        <end position="96"/>
    </location>
</feature>
<dbReference type="EMBL" id="MCIA01000005">
    <property type="protein sequence ID" value="RKD33827.1"/>
    <property type="molecule type" value="Genomic_DNA"/>
</dbReference>
<dbReference type="GO" id="GO:0042802">
    <property type="term" value="F:identical protein binding"/>
    <property type="evidence" value="ECO:0007669"/>
    <property type="project" value="TreeGrafter"/>
</dbReference>
<feature type="domain" description="Sensor histidine kinase NatK-like C-terminal" evidence="5">
    <location>
        <begin position="308"/>
        <end position="412"/>
    </location>
</feature>
<dbReference type="Proteomes" id="UP000284277">
    <property type="component" value="Unassembled WGS sequence"/>
</dbReference>
<evidence type="ECO:0000256" key="3">
    <source>
        <dbReference type="ARBA" id="ARBA00022777"/>
    </source>
</evidence>
<feature type="transmembrane region" description="Helical" evidence="4">
    <location>
        <begin position="108"/>
        <end position="129"/>
    </location>
</feature>
<proteinExistence type="predicted"/>
<feature type="transmembrane region" description="Helical" evidence="4">
    <location>
        <begin position="20"/>
        <end position="38"/>
    </location>
</feature>
<feature type="transmembrane region" description="Helical" evidence="4">
    <location>
        <begin position="44"/>
        <end position="63"/>
    </location>
</feature>
<keyword evidence="4" id="KW-0472">Membrane</keyword>
<evidence type="ECO:0000256" key="4">
    <source>
        <dbReference type="SAM" id="Phobius"/>
    </source>
</evidence>
<sequence length="424" mass="48422">MLIEYHFLSRILKARFSKIVTFLGIAVIQGLVSFININCGLYKVFPQQVFFLLTTIFMVIALFQSNTGKKVMIAIFMDGLGYTSSFIFLPLIQYAAKRVVDHYFLFDLLYRLCDILTLLFFAVVLEWVARKYRHLQGEITMEGNFYLLILSCFIKYSVIYYGTSRMNSDNSLWTNILISIAAITGVILLLFSLYYVDRRLILALEKQQNLFLEQQMAAWKEEEKQLSAFRHDFKNHMLCIKNLISNGKASEAGEYLNSITHTVNSLSPHISTGNVYADAIIREKLVLAHAGGIALETDLIFPSFEMLAPMDLCIILSNALDNALEACTKLSKEEIKTIKAVSYVRHSCLMIEIKNPIPCFYVEKSFLFQSTKKDSQFHGIGLSNIKQAIDRCNGTLELSTENRIFHFSAMLPLMQEDVKSRSPQ</sequence>
<dbReference type="AlphaFoldDB" id="A0A419T8B2"/>
<dbReference type="Gene3D" id="3.30.565.10">
    <property type="entry name" value="Histidine kinase-like ATPase, C-terminal domain"/>
    <property type="match status" value="1"/>
</dbReference>
<keyword evidence="3" id="KW-0418">Kinase</keyword>
<dbReference type="Gene3D" id="1.10.287.130">
    <property type="match status" value="1"/>
</dbReference>
<dbReference type="InterPro" id="IPR032834">
    <property type="entry name" value="NatK-like_C"/>
</dbReference>
<dbReference type="InterPro" id="IPR016120">
    <property type="entry name" value="Sig_transdc_His_kin_SpoOB"/>
</dbReference>
<keyword evidence="1" id="KW-0597">Phosphoprotein</keyword>
<feature type="transmembrane region" description="Helical" evidence="4">
    <location>
        <begin position="141"/>
        <end position="161"/>
    </location>
</feature>
<evidence type="ECO:0000256" key="2">
    <source>
        <dbReference type="ARBA" id="ARBA00022679"/>
    </source>
</evidence>
<dbReference type="SUPFAM" id="SSF55890">
    <property type="entry name" value="Sporulation response regulatory protein Spo0B"/>
    <property type="match status" value="1"/>
</dbReference>
<accession>A0A419T8B2</accession>
<dbReference type="SUPFAM" id="SSF55874">
    <property type="entry name" value="ATPase domain of HSP90 chaperone/DNA topoisomerase II/histidine kinase"/>
    <property type="match status" value="1"/>
</dbReference>
<organism evidence="6 7">
    <name type="scientific">Lacrimispora algidixylanolytica</name>
    <dbReference type="NCBI Taxonomy" id="94868"/>
    <lineage>
        <taxon>Bacteria</taxon>
        <taxon>Bacillati</taxon>
        <taxon>Bacillota</taxon>
        <taxon>Clostridia</taxon>
        <taxon>Lachnospirales</taxon>
        <taxon>Lachnospiraceae</taxon>
        <taxon>Lacrimispora</taxon>
    </lineage>
</organism>